<protein>
    <submittedName>
        <fullName evidence="1">Uncharacterized protein</fullName>
    </submittedName>
</protein>
<name>A0A6C0E2G4_9ZZZZ</name>
<evidence type="ECO:0000313" key="1">
    <source>
        <dbReference type="EMBL" id="QHT23347.1"/>
    </source>
</evidence>
<organism evidence="1">
    <name type="scientific">viral metagenome</name>
    <dbReference type="NCBI Taxonomy" id="1070528"/>
    <lineage>
        <taxon>unclassified sequences</taxon>
        <taxon>metagenomes</taxon>
        <taxon>organismal metagenomes</taxon>
    </lineage>
</organism>
<sequence length="190" mass="21063">MTQFDDIIVTPVYGPLTTSNRPTSMPYHNYGVLTGKHPNPPQFYPSDGASAFSNARREYIRTATKLNNPYGVYPKDVNTNDPYPLTSFNYIPVDPITGKPLYAKYNQPVCSSLYTSTKKRVNVGKSSLKTGLPNTAPLSYKNYNTNDVKNALRITRAGGCTAPAKKGSIYNYSLRNGQVCAWGSLVRQNY</sequence>
<reference evidence="1" key="1">
    <citation type="journal article" date="2020" name="Nature">
        <title>Giant virus diversity and host interactions through global metagenomics.</title>
        <authorList>
            <person name="Schulz F."/>
            <person name="Roux S."/>
            <person name="Paez-Espino D."/>
            <person name="Jungbluth S."/>
            <person name="Walsh D.A."/>
            <person name="Denef V.J."/>
            <person name="McMahon K.D."/>
            <person name="Konstantinidis K.T."/>
            <person name="Eloe-Fadrosh E.A."/>
            <person name="Kyrpides N.C."/>
            <person name="Woyke T."/>
        </authorList>
    </citation>
    <scope>NUCLEOTIDE SEQUENCE</scope>
    <source>
        <strain evidence="1">GVMAG-M-3300023179-116</strain>
    </source>
</reference>
<dbReference type="EMBL" id="MN739730">
    <property type="protein sequence ID" value="QHT23347.1"/>
    <property type="molecule type" value="Genomic_DNA"/>
</dbReference>
<accession>A0A6C0E2G4</accession>
<dbReference type="AlphaFoldDB" id="A0A6C0E2G4"/>
<proteinExistence type="predicted"/>